<feature type="compositionally biased region" description="Basic and acidic residues" evidence="4">
    <location>
        <begin position="837"/>
        <end position="849"/>
    </location>
</feature>
<evidence type="ECO:0000256" key="4">
    <source>
        <dbReference type="SAM" id="MobiDB-lite"/>
    </source>
</evidence>
<dbReference type="STRING" id="52838.A0A4S8IMV8"/>
<feature type="coiled-coil region" evidence="3">
    <location>
        <begin position="281"/>
        <end position="446"/>
    </location>
</feature>
<evidence type="ECO:0008006" key="7">
    <source>
        <dbReference type="Google" id="ProtNLM"/>
    </source>
</evidence>
<reference evidence="5 6" key="1">
    <citation type="journal article" date="2019" name="Nat. Plants">
        <title>Genome sequencing of Musa balbisiana reveals subgenome evolution and function divergence in polyploid bananas.</title>
        <authorList>
            <person name="Yao X."/>
        </authorList>
    </citation>
    <scope>NUCLEOTIDE SEQUENCE [LARGE SCALE GENOMIC DNA]</scope>
    <source>
        <strain evidence="6">cv. DH-PKW</strain>
        <tissue evidence="5">Leaves</tissue>
    </source>
</reference>
<dbReference type="GO" id="GO:0005829">
    <property type="term" value="C:cytosol"/>
    <property type="evidence" value="ECO:0007669"/>
    <property type="project" value="TreeGrafter"/>
</dbReference>
<feature type="compositionally biased region" description="Basic and acidic residues" evidence="4">
    <location>
        <begin position="794"/>
        <end position="822"/>
    </location>
</feature>
<dbReference type="Pfam" id="PF05701">
    <property type="entry name" value="WEMBL"/>
    <property type="match status" value="1"/>
</dbReference>
<protein>
    <recommendedName>
        <fullName evidence="7">Protein WEAK CHLOROPLAST MOVEMENT UNDER BLUE LIGHT 1</fullName>
    </recommendedName>
</protein>
<evidence type="ECO:0000256" key="1">
    <source>
        <dbReference type="ARBA" id="ARBA00005485"/>
    </source>
</evidence>
<dbReference type="PANTHER" id="PTHR32054:SF31">
    <property type="entry name" value="PROTEIN WEAK CHLOROPLAST MOVEMENT UNDER BLUE LIGHT 1"/>
    <property type="match status" value="1"/>
</dbReference>
<evidence type="ECO:0000313" key="6">
    <source>
        <dbReference type="Proteomes" id="UP000317650"/>
    </source>
</evidence>
<dbReference type="GO" id="GO:0009904">
    <property type="term" value="P:chloroplast accumulation movement"/>
    <property type="evidence" value="ECO:0007669"/>
    <property type="project" value="TreeGrafter"/>
</dbReference>
<comment type="similarity">
    <text evidence="1">Belongs to the WEB family.</text>
</comment>
<feature type="coiled-coil region" evidence="3">
    <location>
        <begin position="548"/>
        <end position="690"/>
    </location>
</feature>
<feature type="region of interest" description="Disordered" evidence="4">
    <location>
        <begin position="794"/>
        <end position="880"/>
    </location>
</feature>
<dbReference type="PANTHER" id="PTHR32054">
    <property type="entry name" value="HEAVY CHAIN, PUTATIVE, EXPRESSED-RELATED-RELATED"/>
    <property type="match status" value="1"/>
</dbReference>
<evidence type="ECO:0000256" key="3">
    <source>
        <dbReference type="SAM" id="Coils"/>
    </source>
</evidence>
<accession>A0A4S8IMV8</accession>
<keyword evidence="2 3" id="KW-0175">Coiled coil</keyword>
<gene>
    <name evidence="5" type="ORF">C4D60_Mb06t10820</name>
</gene>
<dbReference type="EMBL" id="PYDT01000009">
    <property type="protein sequence ID" value="THU49559.1"/>
    <property type="molecule type" value="Genomic_DNA"/>
</dbReference>
<comment type="caution">
    <text evidence="5">The sequence shown here is derived from an EMBL/GenBank/DDBJ whole genome shotgun (WGS) entry which is preliminary data.</text>
</comment>
<evidence type="ECO:0000256" key="2">
    <source>
        <dbReference type="ARBA" id="ARBA00023054"/>
    </source>
</evidence>
<dbReference type="InterPro" id="IPR008545">
    <property type="entry name" value="Web"/>
</dbReference>
<dbReference type="AlphaFoldDB" id="A0A4S8IMV8"/>
<dbReference type="GO" id="GO:0009903">
    <property type="term" value="P:chloroplast avoidance movement"/>
    <property type="evidence" value="ECO:0007669"/>
    <property type="project" value="TreeGrafter"/>
</dbReference>
<proteinExistence type="inferred from homology"/>
<keyword evidence="6" id="KW-1185">Reference proteome</keyword>
<feature type="coiled-coil region" evidence="3">
    <location>
        <begin position="472"/>
        <end position="499"/>
    </location>
</feature>
<sequence length="900" mass="99846">MEETKATEAMFSGECPLSTTYSAECLPIKGPPNFSCHDENHHQEEAINNTEKKVARCIANDALLDHKADIAENVDRLCTDNQQEAITEGPELSLNQFVSDGTLSTQNILVDAIMDTNCEQGIISKDYVHPVPQGAAAIPDPWESSNVSGISNTNVAVLTSGDITIAVPPPFDPQKKELESIPNRHQDGTTVNLVDVQIINDSAIPRESRNTEDSTPILPSELNHQMDVGRMQKKAPEFATSSKPVKNIHVNRGIVDTAAPFESVKEAVTMFGGIVDWKAYRRNTLEKRKLLQLELERMQADIPECKKQFEAAEEAKAQVLKELDRTNRIMEELKVNFEKAQTEEAQAKQDSELAQLRVIEMEQGIASESSVAAKAQLEVAKARHEAAVAELKILKAELKSLQGEYVSLVNERDMAIRKAQDAKSALKEIEKTAEELTLELITTKESLESAHAAHLEAEERRIGAALAREQDYLTWEKELKHAEEEVQELNQQVLLTKELKSKLETASTLLFNLKAELAAYMESKLNQESVSFEDKLPDDVEETTQNSVEALASTRKELEEVKVSIEKAKDEVACLRVAAASLKSELDRERASLTNLQQREGMASIAVSSLEAELDRTKQDLEVVRVKEKAAREKMVELPKLLQQAAQEADQAKSVAQMAREELRKSKEEAEQAKASASTIEIRLQAALKEIEATRASEKLALAAIKALQESEQAASVGGEDSPRSVTLPLDEYFNLSKKAHEAEELAHERIAAAIAQIEAAKESEMKSLERLNEAYGEMSARKEALKIAMENAEKAKEGKLGAEQELRNWRAEHEQRRRASDAAKGGVNPVTSPLKTFEHPSRPRKEESDVVDPSMSDPKSHMSEDSSDNGVPQVKIKKKKKSLVPKIVLFLARKRAQPE</sequence>
<organism evidence="5 6">
    <name type="scientific">Musa balbisiana</name>
    <name type="common">Banana</name>
    <dbReference type="NCBI Taxonomy" id="52838"/>
    <lineage>
        <taxon>Eukaryota</taxon>
        <taxon>Viridiplantae</taxon>
        <taxon>Streptophyta</taxon>
        <taxon>Embryophyta</taxon>
        <taxon>Tracheophyta</taxon>
        <taxon>Spermatophyta</taxon>
        <taxon>Magnoliopsida</taxon>
        <taxon>Liliopsida</taxon>
        <taxon>Zingiberales</taxon>
        <taxon>Musaceae</taxon>
        <taxon>Musa</taxon>
    </lineage>
</organism>
<dbReference type="Proteomes" id="UP000317650">
    <property type="component" value="Chromosome 6"/>
</dbReference>
<name>A0A4S8IMV8_MUSBA</name>
<evidence type="ECO:0000313" key="5">
    <source>
        <dbReference type="EMBL" id="THU49559.1"/>
    </source>
</evidence>